<evidence type="ECO:0000313" key="2">
    <source>
        <dbReference type="EMBL" id="ODA34509.1"/>
    </source>
</evidence>
<dbReference type="OrthoDB" id="9804047at2"/>
<keyword evidence="3" id="KW-1185">Reference proteome</keyword>
<evidence type="ECO:0000313" key="3">
    <source>
        <dbReference type="Proteomes" id="UP000094936"/>
    </source>
</evidence>
<evidence type="ECO:0000259" key="1">
    <source>
        <dbReference type="Pfam" id="PF01261"/>
    </source>
</evidence>
<sequence>MKLNLANAPCSWGIEFADNPDNPLWSQVLHEMKQSGYQATELGPLGYLPTENTELADVLREYSLKLIAGTLFDYLHRPEERERILEKTEITCQILKEQGAEFLVVIDHVCSPRTDEAGQKDTATRLNDSQWDEMIKTLKGVGEICNRFGIVATLHPHAGTFIEYQDEVDKAMRDLPNDLMSLCVDTGHCVYAGIDPAALITQYAERVKYLHFKDIQKDVLVRSVKEGIDFYKAIALNIFCPLGEGCVDFSAVRESLTDINFNGWVTVEQDTDPAAGHDVSTDAEKSRVFIENTIIRQ</sequence>
<name>A0A1C3EMS1_9GAMM</name>
<dbReference type="Pfam" id="PF01261">
    <property type="entry name" value="AP_endonuc_2"/>
    <property type="match status" value="1"/>
</dbReference>
<protein>
    <submittedName>
        <fullName evidence="2">Inosose dehydratase</fullName>
    </submittedName>
</protein>
<organism evidence="2 3">
    <name type="scientific">Veronia pacifica</name>
    <dbReference type="NCBI Taxonomy" id="1080227"/>
    <lineage>
        <taxon>Bacteria</taxon>
        <taxon>Pseudomonadati</taxon>
        <taxon>Pseudomonadota</taxon>
        <taxon>Gammaproteobacteria</taxon>
        <taxon>Vibrionales</taxon>
        <taxon>Vibrionaceae</taxon>
        <taxon>Veronia</taxon>
    </lineage>
</organism>
<accession>A0A1C3EMS1</accession>
<dbReference type="PANTHER" id="PTHR12110">
    <property type="entry name" value="HYDROXYPYRUVATE ISOMERASE"/>
    <property type="match status" value="1"/>
</dbReference>
<dbReference type="Proteomes" id="UP000094936">
    <property type="component" value="Unassembled WGS sequence"/>
</dbReference>
<reference evidence="2 3" key="1">
    <citation type="submission" date="2016-05" db="EMBL/GenBank/DDBJ databases">
        <title>Genomic Taxonomy of the Vibrionaceae.</title>
        <authorList>
            <person name="Gomez-Gil B."/>
            <person name="Enciso-Ibarra J."/>
        </authorList>
    </citation>
    <scope>NUCLEOTIDE SEQUENCE [LARGE SCALE GENOMIC DNA]</scope>
    <source>
        <strain evidence="2 3">CAIM 1920</strain>
    </source>
</reference>
<dbReference type="STRING" id="1080227.A8L45_05930"/>
<dbReference type="InterPro" id="IPR050312">
    <property type="entry name" value="IolE/XylAMocC-like"/>
</dbReference>
<gene>
    <name evidence="2" type="ORF">A8L45_05930</name>
</gene>
<proteinExistence type="predicted"/>
<dbReference type="InterPro" id="IPR036237">
    <property type="entry name" value="Xyl_isomerase-like_sf"/>
</dbReference>
<feature type="domain" description="Xylose isomerase-like TIM barrel" evidence="1">
    <location>
        <begin position="31"/>
        <end position="273"/>
    </location>
</feature>
<dbReference type="SUPFAM" id="SSF51658">
    <property type="entry name" value="Xylose isomerase-like"/>
    <property type="match status" value="1"/>
</dbReference>
<dbReference type="EMBL" id="LYBM01000007">
    <property type="protein sequence ID" value="ODA34509.1"/>
    <property type="molecule type" value="Genomic_DNA"/>
</dbReference>
<dbReference type="PANTHER" id="PTHR12110:SF41">
    <property type="entry name" value="INOSOSE DEHYDRATASE"/>
    <property type="match status" value="1"/>
</dbReference>
<dbReference type="InterPro" id="IPR013022">
    <property type="entry name" value="Xyl_isomerase-like_TIM-brl"/>
</dbReference>
<dbReference type="Gene3D" id="3.20.20.150">
    <property type="entry name" value="Divalent-metal-dependent TIM barrel enzymes"/>
    <property type="match status" value="1"/>
</dbReference>
<dbReference type="RefSeq" id="WP_068900211.1">
    <property type="nucleotide sequence ID" value="NZ_JBHUIF010000015.1"/>
</dbReference>
<dbReference type="AlphaFoldDB" id="A0A1C3EMS1"/>
<comment type="caution">
    <text evidence="2">The sequence shown here is derived from an EMBL/GenBank/DDBJ whole genome shotgun (WGS) entry which is preliminary data.</text>
</comment>